<dbReference type="Proteomes" id="UP000270649">
    <property type="component" value="Unassembled WGS sequence"/>
</dbReference>
<dbReference type="RefSeq" id="WP_121928041.1">
    <property type="nucleotide sequence ID" value="NZ_REGC01000011.1"/>
</dbReference>
<gene>
    <name evidence="1" type="ORF">D9543_08700</name>
</gene>
<sequence length="861" mass="94748">MSQEKFHSQLSSLLDAAVFQGVPHLRLSPDTDTVELYLPAVSAAYEPEDPQWTVTTQLLDGTEVTRKFYYVSGEEPGLWVSIPQPFTHLSLTFAEQTLEFAGIANGGLLLNSTHRPVDTTQPIPRGTYTFIAPTGTQLSPVPGSQLRPHGSWEGWTIFEIVAEDSFTVTVPRQHKATITVAETADFSWDMAVKSLPNARGLDGELVYTKSPRLLVNTPLHLQLTYVPIGGEEEEILEDELPEGIHEVLPGDAFEDPWVGRYRFSLYKGEELVDVHYLNFAETLHMRSKNEGPRGTNFRFIDALGNLSPFSYALASSPDKPIQMEKGQRVFSADESVREETISSEAGYELTFEVIPATIRTRVKRTAAEPVDYMDKQVILADQLDADALFTVHSPEPLPLAKFVVIDKNQKIRDLVTTNGSTEATTTLSVPNRALKAALTKKSSLELYLLWSTLSYEEYLEGLPDKERAAHLKRSMDRRVMEYEATAASDLIYAAIATVRKAPLVARATIEDGILIPEQTHEEEMELLAWAWPLGNPASEPLPLEPVEEGFELPEELHEAGNLIVDFREDEPASDLAAPQYPPASSLIIFHEGESENTAGTWETYAALRRLAPKVKETFEDVIKDIETDPRASLDALMQVDFECGQRMRALVRTGLISRSFSRNGKEATDPSSVLAALADANQAHVEQSGSASLWRTAITGIDDVTRPMLLMSATGEAPTPATDNAQLCDDAHRIAALRECFANDLALTRLGTMPNLRTTALQLRVTLQQLGVDKSVLHTLLALNAFGEGNTELGGSAWMPFISYVFAIAARGVANGKLSDAAVASALDNALPQLAEAVSLAPELFYRDILTAEALTRNYRA</sequence>
<dbReference type="EMBL" id="REGC01000011">
    <property type="protein sequence ID" value="RMB58124.1"/>
    <property type="molecule type" value="Genomic_DNA"/>
</dbReference>
<evidence type="ECO:0000313" key="1">
    <source>
        <dbReference type="EMBL" id="RMB58124.1"/>
    </source>
</evidence>
<accession>A0A3M0FZM4</accession>
<reference evidence="1 2" key="1">
    <citation type="submission" date="2018-10" db="EMBL/GenBank/DDBJ databases">
        <title>Corynebacterium macginleyi genome sequencing and assembly of the type strain and two clinical samples.</title>
        <authorList>
            <person name="Bernier A.-M."/>
            <person name="Bernard K."/>
        </authorList>
    </citation>
    <scope>NUCLEOTIDE SEQUENCE [LARGE SCALE GENOMIC DNA]</scope>
    <source>
        <strain evidence="1 2">NML 120205</strain>
    </source>
</reference>
<protein>
    <submittedName>
        <fullName evidence="1">Uncharacterized protein</fullName>
    </submittedName>
</protein>
<evidence type="ECO:0000313" key="2">
    <source>
        <dbReference type="Proteomes" id="UP000270649"/>
    </source>
</evidence>
<dbReference type="AlphaFoldDB" id="A0A3M0FZM4"/>
<proteinExistence type="predicted"/>
<comment type="caution">
    <text evidence="1">The sequence shown here is derived from an EMBL/GenBank/DDBJ whole genome shotgun (WGS) entry which is preliminary data.</text>
</comment>
<organism evidence="1 2">
    <name type="scientific">Corynebacterium macginleyi</name>
    <dbReference type="NCBI Taxonomy" id="38290"/>
    <lineage>
        <taxon>Bacteria</taxon>
        <taxon>Bacillati</taxon>
        <taxon>Actinomycetota</taxon>
        <taxon>Actinomycetes</taxon>
        <taxon>Mycobacteriales</taxon>
        <taxon>Corynebacteriaceae</taxon>
        <taxon>Corynebacterium</taxon>
    </lineage>
</organism>
<name>A0A3M0FZM4_9CORY</name>